<dbReference type="OrthoDB" id="21339at2"/>
<dbReference type="InterPro" id="IPR010331">
    <property type="entry name" value="ExoD"/>
</dbReference>
<dbReference type="AlphaFoldDB" id="A0A1E3V9A4"/>
<proteinExistence type="predicted"/>
<dbReference type="PANTHER" id="PTHR41795">
    <property type="entry name" value="EXOPOLYSACCHARIDE SYNTHESIS PROTEIN"/>
    <property type="match status" value="1"/>
</dbReference>
<protein>
    <submittedName>
        <fullName evidence="1">Protein exod</fullName>
    </submittedName>
</protein>
<accession>A0A1E3V9A4</accession>
<dbReference type="PIRSF" id="PIRSF033239">
    <property type="entry name" value="ExoD"/>
    <property type="match status" value="1"/>
</dbReference>
<dbReference type="Proteomes" id="UP000094342">
    <property type="component" value="Unassembled WGS sequence"/>
</dbReference>
<reference evidence="2" key="1">
    <citation type="submission" date="2016-05" db="EMBL/GenBank/DDBJ databases">
        <authorList>
            <person name="Li Y."/>
        </authorList>
    </citation>
    <scope>NUCLEOTIDE SEQUENCE [LARGE SCALE GENOMIC DNA]</scope>
    <source>
        <strain evidence="2">YIC4027</strain>
    </source>
</reference>
<organism evidence="1 2">
    <name type="scientific">Sinorhizobium alkalisoli</name>
    <dbReference type="NCBI Taxonomy" id="1752398"/>
    <lineage>
        <taxon>Bacteria</taxon>
        <taxon>Pseudomonadati</taxon>
        <taxon>Pseudomonadota</taxon>
        <taxon>Alphaproteobacteria</taxon>
        <taxon>Hyphomicrobiales</taxon>
        <taxon>Rhizobiaceae</taxon>
        <taxon>Sinorhizobium/Ensifer group</taxon>
        <taxon>Sinorhizobium</taxon>
    </lineage>
</organism>
<dbReference type="EMBL" id="LYBW01000060">
    <property type="protein sequence ID" value="ODR90139.1"/>
    <property type="molecule type" value="Genomic_DNA"/>
</dbReference>
<gene>
    <name evidence="1" type="ORF">A8M32_18475</name>
</gene>
<keyword evidence="2" id="KW-1185">Reference proteome</keyword>
<dbReference type="Pfam" id="PF06055">
    <property type="entry name" value="ExoD"/>
    <property type="match status" value="1"/>
</dbReference>
<evidence type="ECO:0000313" key="1">
    <source>
        <dbReference type="EMBL" id="ODR90139.1"/>
    </source>
</evidence>
<sequence>MTIEFGDTERSLSDTLTGMIASIRGDTITLRELMVEIGEQGFLLLCALLTLPFLIPVSIPGVSTVFGAAIILISLAITLNRLPWLPRRILDRQIDTEKLVPTLRKGAAFVAKLDRFVRPRLHGLTQGAVMNRFNGLMIMAGGVLLMFPLGLVPLSNTLPAIAILLLSLGIIQRDGLTVAAGYFFLVATTIYFTMLGYAAFAAGQGLSNFFIS</sequence>
<evidence type="ECO:0000313" key="2">
    <source>
        <dbReference type="Proteomes" id="UP000094342"/>
    </source>
</evidence>
<name>A0A1E3V9A4_9HYPH</name>
<dbReference type="PANTHER" id="PTHR41795:SF1">
    <property type="entry name" value="EXOPOLYSACCHARIDE SYNTHESIS PROTEIN"/>
    <property type="match status" value="1"/>
</dbReference>
<dbReference type="RefSeq" id="WP_069459838.1">
    <property type="nucleotide sequence ID" value="NZ_CP034909.1"/>
</dbReference>
<comment type="caution">
    <text evidence="1">The sequence shown here is derived from an EMBL/GenBank/DDBJ whole genome shotgun (WGS) entry which is preliminary data.</text>
</comment>